<evidence type="ECO:0000256" key="6">
    <source>
        <dbReference type="ARBA" id="ARBA00023065"/>
    </source>
</evidence>
<sequence>MKQQRRTERALLVASVLAAVTLPSYAATGIQDNSAAFTTNAVNAPVVNAQDAAQYKQAEKANADKTVHIEPISVTAAGFTQLVKNSPADITVITKEEIARKNYTDFAGLLSDVEGIDVRGSNGRMGAAGVSIRGMDQKYTLIMVDGVPVNGASSQDIGPNGMYQQIYSFIPPANSIERIEVVRGPMSTLYGSDALGGAINIITKKITNEVHGNISVDHTFETDEGRGDTTRTSMSIRGPLQKDKVGMELRGSYIYRQNSTLEDGSTVRGAMRTPSELKNYSLGTKVTWTPTMDNTYWIDLDKSRVDQSGDNTGNNLGMRFDRQKYVFAAENIKSYGIWNTTLTYNDTAMKGYTFTDTNRQTRARDMKDKNYIGETKLEMTKWADHHATFGFRYWKEKLDDSMLREGGSTSPKLGVLENDTWALYAEDTWSVAPKLDFTYGVRYEHPDKFDDHFTPRGYLVYKATDKWTVKGGVSTGFRVPTLAQTQSGIVGFTGGRGNPNPIYIHGNPNLQPEKSVNKEIGFYYSNPNGVRGHVTYFNTDYKNKIDTIELDARNQMYTNTDRGKAQGVEFAYRTPIADDVNFNVNYTFTSSKITSGDYKGSPLTATPKHMVNAKIDWDANERTNVWFGMEYRNRIARYAGSTTANAKVVKELGKYYKSYAVFNLGASYKFDRGITLNAQINNIFDKDFDKSTMIDGTEYNYYYSSGKATGGTYLAGRSYWLSIGYNF</sequence>
<feature type="domain" description="TonB-dependent receptor-like beta-barrel" evidence="13">
    <location>
        <begin position="262"/>
        <end position="683"/>
    </location>
</feature>
<comment type="similarity">
    <text evidence="10 11">Belongs to the TonB-dependent receptor family.</text>
</comment>
<dbReference type="AlphaFoldDB" id="A0A380NL67"/>
<protein>
    <submittedName>
        <fullName evidence="15">Colicin I receptor</fullName>
    </submittedName>
</protein>
<dbReference type="Gene3D" id="2.40.170.20">
    <property type="entry name" value="TonB-dependent receptor, beta-barrel domain"/>
    <property type="match status" value="1"/>
</dbReference>
<name>A0A380NL67_9FIRM</name>
<dbReference type="SUPFAM" id="SSF56935">
    <property type="entry name" value="Porins"/>
    <property type="match status" value="1"/>
</dbReference>
<evidence type="ECO:0000256" key="2">
    <source>
        <dbReference type="ARBA" id="ARBA00022448"/>
    </source>
</evidence>
<evidence type="ECO:0000259" key="14">
    <source>
        <dbReference type="Pfam" id="PF07715"/>
    </source>
</evidence>
<evidence type="ECO:0000313" key="15">
    <source>
        <dbReference type="EMBL" id="SUP43803.1"/>
    </source>
</evidence>
<dbReference type="GO" id="GO:0044718">
    <property type="term" value="P:siderophore transmembrane transport"/>
    <property type="evidence" value="ECO:0007669"/>
    <property type="project" value="TreeGrafter"/>
</dbReference>
<accession>A0A380NL67</accession>
<dbReference type="CDD" id="cd01347">
    <property type="entry name" value="ligand_gated_channel"/>
    <property type="match status" value="1"/>
</dbReference>
<feature type="domain" description="TonB-dependent receptor plug" evidence="14">
    <location>
        <begin position="84"/>
        <end position="198"/>
    </location>
</feature>
<dbReference type="InterPro" id="IPR000531">
    <property type="entry name" value="Beta-barrel_TonB"/>
</dbReference>
<evidence type="ECO:0000256" key="9">
    <source>
        <dbReference type="ARBA" id="ARBA00023237"/>
    </source>
</evidence>
<dbReference type="PROSITE" id="PS52016">
    <property type="entry name" value="TONB_DEPENDENT_REC_3"/>
    <property type="match status" value="1"/>
</dbReference>
<dbReference type="GO" id="GO:0009279">
    <property type="term" value="C:cell outer membrane"/>
    <property type="evidence" value="ECO:0007669"/>
    <property type="project" value="UniProtKB-SubCell"/>
</dbReference>
<dbReference type="EMBL" id="UHIO01000001">
    <property type="protein sequence ID" value="SUP43803.1"/>
    <property type="molecule type" value="Genomic_DNA"/>
</dbReference>
<evidence type="ECO:0000256" key="3">
    <source>
        <dbReference type="ARBA" id="ARBA00022452"/>
    </source>
</evidence>
<dbReference type="PANTHER" id="PTHR30069">
    <property type="entry name" value="TONB-DEPENDENT OUTER MEMBRANE RECEPTOR"/>
    <property type="match status" value="1"/>
</dbReference>
<evidence type="ECO:0000256" key="8">
    <source>
        <dbReference type="ARBA" id="ARBA00023136"/>
    </source>
</evidence>
<dbReference type="RefSeq" id="WP_115310499.1">
    <property type="nucleotide sequence ID" value="NZ_UHIO01000001.1"/>
</dbReference>
<dbReference type="GO" id="GO:0015344">
    <property type="term" value="F:siderophore uptake transmembrane transporter activity"/>
    <property type="evidence" value="ECO:0007669"/>
    <property type="project" value="TreeGrafter"/>
</dbReference>
<dbReference type="InterPro" id="IPR039426">
    <property type="entry name" value="TonB-dep_rcpt-like"/>
</dbReference>
<dbReference type="Gene3D" id="2.170.130.10">
    <property type="entry name" value="TonB-dependent receptor, plug domain"/>
    <property type="match status" value="1"/>
</dbReference>
<dbReference type="InterPro" id="IPR036942">
    <property type="entry name" value="Beta-barrel_TonB_sf"/>
</dbReference>
<keyword evidence="9 10" id="KW-0998">Cell outer membrane</keyword>
<dbReference type="Pfam" id="PF07715">
    <property type="entry name" value="Plug"/>
    <property type="match status" value="1"/>
</dbReference>
<dbReference type="PANTHER" id="PTHR30069:SF53">
    <property type="entry name" value="COLICIN I RECEPTOR-RELATED"/>
    <property type="match status" value="1"/>
</dbReference>
<keyword evidence="8 10" id="KW-0472">Membrane</keyword>
<proteinExistence type="inferred from homology"/>
<keyword evidence="2 10" id="KW-0813">Transport</keyword>
<evidence type="ECO:0000256" key="10">
    <source>
        <dbReference type="PROSITE-ProRule" id="PRU01360"/>
    </source>
</evidence>
<dbReference type="InterPro" id="IPR037066">
    <property type="entry name" value="Plug_dom_sf"/>
</dbReference>
<comment type="subcellular location">
    <subcellularLocation>
        <location evidence="1 10">Cell outer membrane</location>
        <topology evidence="1 10">Multi-pass membrane protein</topology>
    </subcellularLocation>
</comment>
<keyword evidence="6" id="KW-0406">Ion transport</keyword>
<keyword evidence="7 11" id="KW-0798">TonB box</keyword>
<evidence type="ECO:0000256" key="1">
    <source>
        <dbReference type="ARBA" id="ARBA00004571"/>
    </source>
</evidence>
<evidence type="ECO:0000259" key="13">
    <source>
        <dbReference type="Pfam" id="PF00593"/>
    </source>
</evidence>
<dbReference type="OrthoDB" id="101167at2"/>
<organism evidence="15 16">
    <name type="scientific">Veillonella criceti</name>
    <dbReference type="NCBI Taxonomy" id="103891"/>
    <lineage>
        <taxon>Bacteria</taxon>
        <taxon>Bacillati</taxon>
        <taxon>Bacillota</taxon>
        <taxon>Negativicutes</taxon>
        <taxon>Veillonellales</taxon>
        <taxon>Veillonellaceae</taxon>
        <taxon>Veillonella</taxon>
    </lineage>
</organism>
<keyword evidence="3 10" id="KW-1134">Transmembrane beta strand</keyword>
<dbReference type="Pfam" id="PF00593">
    <property type="entry name" value="TonB_dep_Rec_b-barrel"/>
    <property type="match status" value="1"/>
</dbReference>
<evidence type="ECO:0000256" key="5">
    <source>
        <dbReference type="ARBA" id="ARBA00022729"/>
    </source>
</evidence>
<keyword evidence="5 12" id="KW-0732">Signal</keyword>
<feature type="signal peptide" evidence="12">
    <location>
        <begin position="1"/>
        <end position="26"/>
    </location>
</feature>
<evidence type="ECO:0000256" key="11">
    <source>
        <dbReference type="RuleBase" id="RU003357"/>
    </source>
</evidence>
<evidence type="ECO:0000256" key="12">
    <source>
        <dbReference type="SAM" id="SignalP"/>
    </source>
</evidence>
<dbReference type="Proteomes" id="UP000255367">
    <property type="component" value="Unassembled WGS sequence"/>
</dbReference>
<evidence type="ECO:0000256" key="4">
    <source>
        <dbReference type="ARBA" id="ARBA00022692"/>
    </source>
</evidence>
<keyword evidence="16" id="KW-1185">Reference proteome</keyword>
<reference evidence="15 16" key="1">
    <citation type="submission" date="2018-06" db="EMBL/GenBank/DDBJ databases">
        <authorList>
            <consortium name="Pathogen Informatics"/>
            <person name="Doyle S."/>
        </authorList>
    </citation>
    <scope>NUCLEOTIDE SEQUENCE [LARGE SCALE GENOMIC DNA]</scope>
    <source>
        <strain evidence="15 16">NCTC12020</strain>
    </source>
</reference>
<evidence type="ECO:0000313" key="16">
    <source>
        <dbReference type="Proteomes" id="UP000255367"/>
    </source>
</evidence>
<dbReference type="InterPro" id="IPR012910">
    <property type="entry name" value="Plug_dom"/>
</dbReference>
<evidence type="ECO:0000256" key="7">
    <source>
        <dbReference type="ARBA" id="ARBA00023077"/>
    </source>
</evidence>
<feature type="chain" id="PRO_5016995639" evidence="12">
    <location>
        <begin position="27"/>
        <end position="727"/>
    </location>
</feature>
<keyword evidence="4 10" id="KW-0812">Transmembrane</keyword>
<gene>
    <name evidence="15" type="primary">cirA_5</name>
    <name evidence="15" type="ORF">NCTC12020_01350</name>
</gene>
<keyword evidence="15" id="KW-0675">Receptor</keyword>